<keyword evidence="3" id="KW-0418">Kinase</keyword>
<dbReference type="InterPro" id="IPR017441">
    <property type="entry name" value="Protein_kinase_ATP_BS"/>
</dbReference>
<dbReference type="AlphaFoldDB" id="A0A8T0HBG3"/>
<dbReference type="SUPFAM" id="SSF51101">
    <property type="entry name" value="Mannose-binding lectins"/>
    <property type="match status" value="1"/>
</dbReference>
<evidence type="ECO:0000256" key="1">
    <source>
        <dbReference type="ARBA" id="ARBA00022679"/>
    </source>
</evidence>
<keyword evidence="2 5" id="KW-0547">Nucleotide-binding</keyword>
<dbReference type="Proteomes" id="UP000822688">
    <property type="component" value="Chromosome 6"/>
</dbReference>
<dbReference type="InterPro" id="IPR008271">
    <property type="entry name" value="Ser/Thr_kinase_AS"/>
</dbReference>
<organism evidence="8 9">
    <name type="scientific">Ceratodon purpureus</name>
    <name type="common">Fire moss</name>
    <name type="synonym">Dicranum purpureum</name>
    <dbReference type="NCBI Taxonomy" id="3225"/>
    <lineage>
        <taxon>Eukaryota</taxon>
        <taxon>Viridiplantae</taxon>
        <taxon>Streptophyta</taxon>
        <taxon>Embryophyta</taxon>
        <taxon>Bryophyta</taxon>
        <taxon>Bryophytina</taxon>
        <taxon>Bryopsida</taxon>
        <taxon>Dicranidae</taxon>
        <taxon>Pseudoditrichales</taxon>
        <taxon>Ditrichaceae</taxon>
        <taxon>Ceratodon</taxon>
    </lineage>
</organism>
<evidence type="ECO:0000256" key="4">
    <source>
        <dbReference type="ARBA" id="ARBA00022840"/>
    </source>
</evidence>
<dbReference type="PROSITE" id="PS00108">
    <property type="entry name" value="PROTEIN_KINASE_ST"/>
    <property type="match status" value="1"/>
</dbReference>
<keyword evidence="4 5" id="KW-0067">ATP-binding</keyword>
<dbReference type="Pfam" id="PF00069">
    <property type="entry name" value="Pkinase"/>
    <property type="match status" value="1"/>
</dbReference>
<feature type="domain" description="Jacalin-type lectin" evidence="7">
    <location>
        <begin position="520"/>
        <end position="678"/>
    </location>
</feature>
<protein>
    <submittedName>
        <fullName evidence="8">Uncharacterized protein</fullName>
    </submittedName>
</protein>
<evidence type="ECO:0000313" key="8">
    <source>
        <dbReference type="EMBL" id="KAG0568773.1"/>
    </source>
</evidence>
<evidence type="ECO:0000259" key="7">
    <source>
        <dbReference type="PROSITE" id="PS51752"/>
    </source>
</evidence>
<evidence type="ECO:0000259" key="6">
    <source>
        <dbReference type="PROSITE" id="PS50011"/>
    </source>
</evidence>
<gene>
    <name evidence="8" type="ORF">KC19_6G044500</name>
</gene>
<dbReference type="SMART" id="SM00220">
    <property type="entry name" value="S_TKc"/>
    <property type="match status" value="1"/>
</dbReference>
<dbReference type="EMBL" id="CM026427">
    <property type="protein sequence ID" value="KAG0568773.1"/>
    <property type="molecule type" value="Genomic_DNA"/>
</dbReference>
<dbReference type="InterPro" id="IPR000719">
    <property type="entry name" value="Prot_kinase_dom"/>
</dbReference>
<reference evidence="8 9" key="1">
    <citation type="submission" date="2020-06" db="EMBL/GenBank/DDBJ databases">
        <title>WGS assembly of Ceratodon purpureus strain R40.</title>
        <authorList>
            <person name="Carey S.B."/>
            <person name="Jenkins J."/>
            <person name="Shu S."/>
            <person name="Lovell J.T."/>
            <person name="Sreedasyam A."/>
            <person name="Maumus F."/>
            <person name="Tiley G.P."/>
            <person name="Fernandez-Pozo N."/>
            <person name="Barry K."/>
            <person name="Chen C."/>
            <person name="Wang M."/>
            <person name="Lipzen A."/>
            <person name="Daum C."/>
            <person name="Saski C.A."/>
            <person name="Payton A.C."/>
            <person name="Mcbreen J.C."/>
            <person name="Conrad R.E."/>
            <person name="Kollar L.M."/>
            <person name="Olsson S."/>
            <person name="Huttunen S."/>
            <person name="Landis J.B."/>
            <person name="Wickett N.J."/>
            <person name="Johnson M.G."/>
            <person name="Rensing S.A."/>
            <person name="Grimwood J."/>
            <person name="Schmutz J."/>
            <person name="Mcdaniel S.F."/>
        </authorList>
    </citation>
    <scope>NUCLEOTIDE SEQUENCE [LARGE SCALE GENOMIC DNA]</scope>
    <source>
        <strain evidence="8 9">R40</strain>
    </source>
</reference>
<keyword evidence="9" id="KW-1185">Reference proteome</keyword>
<dbReference type="SUPFAM" id="SSF56112">
    <property type="entry name" value="Protein kinase-like (PK-like)"/>
    <property type="match status" value="1"/>
</dbReference>
<evidence type="ECO:0000313" key="9">
    <source>
        <dbReference type="Proteomes" id="UP000822688"/>
    </source>
</evidence>
<evidence type="ECO:0000256" key="3">
    <source>
        <dbReference type="ARBA" id="ARBA00022777"/>
    </source>
</evidence>
<dbReference type="Pfam" id="PF01419">
    <property type="entry name" value="Jacalin"/>
    <property type="match status" value="1"/>
</dbReference>
<accession>A0A8T0HBG3</accession>
<dbReference type="GO" id="GO:0004674">
    <property type="term" value="F:protein serine/threonine kinase activity"/>
    <property type="evidence" value="ECO:0007669"/>
    <property type="project" value="TreeGrafter"/>
</dbReference>
<sequence length="680" mass="76721">MFPNIFSFFSGREPVPNVDALIKRCREVARGSDEFWSSALGSCHDFVNWHQCDFLAQRVKAADSTLAAIEESVRFLASAIPVLQELYIFLHNADMLMRRSHIISDITVSGWLRAALEQGDLKETFSHLIYDIEWCTSLLQSIVLESSKMTSFEFEPTSCNYQLCSGHELALLKAMKEDEMDLLVYLERTAKLNELIPEVARDLAEKLHAKHLACSRDLVFLKPEDLDLGGKLIGRGSFGVVRKSNFLNGKCVVKMLEQIQSTSIEKEIDAIRKLGNHPHIVRHFCFSKNDLEREVYLVMELLDMDLDRAIRRMKGRLSVVEAVSLLLQIGEGMRYMHDKGVAHRDLKPGNVLVNFDEGSSRISSVKIADFGSTKAAERTETNTMGTGTTRYMAPEVMKAREDPEKARLNLLKADVYSFAMMSVHILTGKYPFEPSNPGELKKRSKAGERPILRYELPNCPLRLATLLTKCWSQIPDERPPFPEICRELRYIKGLLLKGDEQKLQEQFVSRADPQKFLGGVKLQGPWGDSCGYGSRSEFYDMATSIRSIELGYIEGGRPIALFEVTYEILGKIFTRESYLQTVDDIRSDFPRYKTAKIELQPDIEYIKQISGSLFEGGILDGPRFMNVSSLTIHTNLGTYGPFGGESSTKFSSDTGSRVIGFHGEGETFLHRLGVVTIPDL</sequence>
<dbReference type="InterPro" id="IPR011009">
    <property type="entry name" value="Kinase-like_dom_sf"/>
</dbReference>
<dbReference type="InterPro" id="IPR051681">
    <property type="entry name" value="Ser/Thr_Kinases-Pseudokinases"/>
</dbReference>
<dbReference type="Gene3D" id="2.100.10.30">
    <property type="entry name" value="Jacalin-like lectin domain"/>
    <property type="match status" value="1"/>
</dbReference>
<dbReference type="InterPro" id="IPR036404">
    <property type="entry name" value="Jacalin-like_lectin_dom_sf"/>
</dbReference>
<dbReference type="PROSITE" id="PS50011">
    <property type="entry name" value="PROTEIN_KINASE_DOM"/>
    <property type="match status" value="1"/>
</dbReference>
<dbReference type="GO" id="GO:0005524">
    <property type="term" value="F:ATP binding"/>
    <property type="evidence" value="ECO:0007669"/>
    <property type="project" value="UniProtKB-UniRule"/>
</dbReference>
<dbReference type="PANTHER" id="PTHR44329">
    <property type="entry name" value="SERINE/THREONINE-PROTEIN KINASE TNNI3K-RELATED"/>
    <property type="match status" value="1"/>
</dbReference>
<dbReference type="PROSITE" id="PS00107">
    <property type="entry name" value="PROTEIN_KINASE_ATP"/>
    <property type="match status" value="1"/>
</dbReference>
<proteinExistence type="predicted"/>
<comment type="caution">
    <text evidence="8">The sequence shown here is derived from an EMBL/GenBank/DDBJ whole genome shotgun (WGS) entry which is preliminary data.</text>
</comment>
<name>A0A8T0HBG3_CERPU</name>
<feature type="domain" description="Protein kinase" evidence="6">
    <location>
        <begin position="227"/>
        <end position="491"/>
    </location>
</feature>
<feature type="binding site" evidence="5">
    <location>
        <position position="254"/>
    </location>
    <ligand>
        <name>ATP</name>
        <dbReference type="ChEBI" id="CHEBI:30616"/>
    </ligand>
</feature>
<dbReference type="PROSITE" id="PS51752">
    <property type="entry name" value="JACALIN_LECTIN"/>
    <property type="match status" value="1"/>
</dbReference>
<evidence type="ECO:0000256" key="5">
    <source>
        <dbReference type="PROSITE-ProRule" id="PRU10141"/>
    </source>
</evidence>
<evidence type="ECO:0000256" key="2">
    <source>
        <dbReference type="ARBA" id="ARBA00022741"/>
    </source>
</evidence>
<dbReference type="Gene3D" id="1.10.510.10">
    <property type="entry name" value="Transferase(Phosphotransferase) domain 1"/>
    <property type="match status" value="1"/>
</dbReference>
<dbReference type="PANTHER" id="PTHR44329:SF260">
    <property type="entry name" value="PROTEIN KINASE DOMAIN-CONTAINING PROTEIN"/>
    <property type="match status" value="1"/>
</dbReference>
<dbReference type="InterPro" id="IPR001229">
    <property type="entry name" value="Jacalin-like_lectin_dom"/>
</dbReference>
<keyword evidence="1" id="KW-0808">Transferase</keyword>